<reference evidence="1 2" key="1">
    <citation type="submission" date="2024-05" db="EMBL/GenBank/DDBJ databases">
        <authorList>
            <person name="Wallberg A."/>
        </authorList>
    </citation>
    <scope>NUCLEOTIDE SEQUENCE [LARGE SCALE GENOMIC DNA]</scope>
</reference>
<dbReference type="AlphaFoldDB" id="A0AAV2RZY3"/>
<protein>
    <submittedName>
        <fullName evidence="1">Uncharacterized protein</fullName>
    </submittedName>
</protein>
<dbReference type="EMBL" id="CAXKWB010037051">
    <property type="protein sequence ID" value="CAL4149330.1"/>
    <property type="molecule type" value="Genomic_DNA"/>
</dbReference>
<dbReference type="Proteomes" id="UP001497623">
    <property type="component" value="Unassembled WGS sequence"/>
</dbReference>
<evidence type="ECO:0000313" key="1">
    <source>
        <dbReference type="EMBL" id="CAL4149330.1"/>
    </source>
</evidence>
<sequence>YTHDSKALTKLLSSATENNQITIARLLLLGNKTQNLEISGPLIQAAKHGRLLMLETLLECCNFPYEPLKTALIAATHNGKWQAIGCILYSLVSTMKVPSITTQIDYKQARLKSETIGRVVAGNNNVMKHILEQVKENSTVVSKMLLLVTCLEQWQKVQLLLHKHFDFDTRVLARVLIEATAAGKNVIIQHILLYHNIAKETLEKCLYIAVRINYDLTCLLLKYYEFEGDLLQELIDVALDDVKKFLKSSLEKQQLTDAALDGRSDDIDQLLQEKSFDKSVLSRALCAAVNSCWRNKNESVNILQRYDRNEESLTESLLIDADYFGNQSADSMQVVESVQRPACICPQTVFRTLPEDVQLSSAVGDVVGLRAWLCL</sequence>
<organism evidence="1 2">
    <name type="scientific">Meganyctiphanes norvegica</name>
    <name type="common">Northern krill</name>
    <name type="synonym">Thysanopoda norvegica</name>
    <dbReference type="NCBI Taxonomy" id="48144"/>
    <lineage>
        <taxon>Eukaryota</taxon>
        <taxon>Metazoa</taxon>
        <taxon>Ecdysozoa</taxon>
        <taxon>Arthropoda</taxon>
        <taxon>Crustacea</taxon>
        <taxon>Multicrustacea</taxon>
        <taxon>Malacostraca</taxon>
        <taxon>Eumalacostraca</taxon>
        <taxon>Eucarida</taxon>
        <taxon>Euphausiacea</taxon>
        <taxon>Euphausiidae</taxon>
        <taxon>Meganyctiphanes</taxon>
    </lineage>
</organism>
<comment type="caution">
    <text evidence="1">The sequence shown here is derived from an EMBL/GenBank/DDBJ whole genome shotgun (WGS) entry which is preliminary data.</text>
</comment>
<feature type="non-terminal residue" evidence="1">
    <location>
        <position position="1"/>
    </location>
</feature>
<accession>A0AAV2RZY3</accession>
<name>A0AAV2RZY3_MEGNR</name>
<feature type="non-terminal residue" evidence="1">
    <location>
        <position position="375"/>
    </location>
</feature>
<evidence type="ECO:0000313" key="2">
    <source>
        <dbReference type="Proteomes" id="UP001497623"/>
    </source>
</evidence>
<gene>
    <name evidence="1" type="ORF">MNOR_LOCUS30405</name>
</gene>
<proteinExistence type="predicted"/>
<keyword evidence="2" id="KW-1185">Reference proteome</keyword>